<organism evidence="3 4">
    <name type="scientific">Mycolicibacterium celeriflavum</name>
    <name type="common">Mycobacterium celeriflavum</name>
    <dbReference type="NCBI Taxonomy" id="1249101"/>
    <lineage>
        <taxon>Bacteria</taxon>
        <taxon>Bacillati</taxon>
        <taxon>Actinomycetota</taxon>
        <taxon>Actinomycetes</taxon>
        <taxon>Mycobacteriales</taxon>
        <taxon>Mycobacteriaceae</taxon>
        <taxon>Mycolicibacterium</taxon>
    </lineage>
</organism>
<evidence type="ECO:0000256" key="2">
    <source>
        <dbReference type="ARBA" id="ARBA00023136"/>
    </source>
</evidence>
<dbReference type="PANTHER" id="PTHR37042">
    <property type="entry name" value="OUTER MEMBRANE PROTEIN RV1973"/>
    <property type="match status" value="1"/>
</dbReference>
<dbReference type="OrthoDB" id="4761631at2"/>
<sequence length="229" mass="23761">MRNAWRVAAFDVAAPLAAIAALVYIGIALAWPLWWVAVCSVLCLLIVEGVVVNGVLARRDAVTVGTDDDGPGLRLGVTAIATGALAAAVLVGYLEWTVPDRTLRNDSTEVVGIASSVAEASATFTPQSPTASIDRAAAMMSPERAEAFKNEFSSVAEDLTSRNVSAQASTVSAGIEAIGPNVASVAVILHATQNSPGKPTDTAVLALRVALSKKDGRWMVDDVSPIHSR</sequence>
<evidence type="ECO:0000313" key="3">
    <source>
        <dbReference type="EMBL" id="BBY44745.1"/>
    </source>
</evidence>
<proteinExistence type="predicted"/>
<dbReference type="GO" id="GO:0016020">
    <property type="term" value="C:membrane"/>
    <property type="evidence" value="ECO:0007669"/>
    <property type="project" value="UniProtKB-SubCell"/>
</dbReference>
<evidence type="ECO:0000256" key="1">
    <source>
        <dbReference type="ARBA" id="ARBA00004370"/>
    </source>
</evidence>
<gene>
    <name evidence="3" type="ORF">MCEL_30400</name>
</gene>
<dbReference type="Proteomes" id="UP000466431">
    <property type="component" value="Chromosome"/>
</dbReference>
<keyword evidence="4" id="KW-1185">Reference proteome</keyword>
<comment type="subcellular location">
    <subcellularLocation>
        <location evidence="1">Membrane</location>
    </subcellularLocation>
</comment>
<dbReference type="KEGG" id="mcee:MCEL_30400"/>
<dbReference type="EMBL" id="AP022591">
    <property type="protein sequence ID" value="BBY44745.1"/>
    <property type="molecule type" value="Genomic_DNA"/>
</dbReference>
<dbReference type="STRING" id="1249101.BST21_14455"/>
<keyword evidence="2" id="KW-0472">Membrane</keyword>
<reference evidence="3 4" key="1">
    <citation type="journal article" date="2019" name="Emerg. Microbes Infect.">
        <title>Comprehensive subspecies identification of 175 nontuberculous mycobacteria species based on 7547 genomic profiles.</title>
        <authorList>
            <person name="Matsumoto Y."/>
            <person name="Kinjo T."/>
            <person name="Motooka D."/>
            <person name="Nabeya D."/>
            <person name="Jung N."/>
            <person name="Uechi K."/>
            <person name="Horii T."/>
            <person name="Iida T."/>
            <person name="Fujita J."/>
            <person name="Nakamura S."/>
        </authorList>
    </citation>
    <scope>NUCLEOTIDE SEQUENCE [LARGE SCALE GENOMIC DNA]</scope>
    <source>
        <strain evidence="3 4">JCM 18439</strain>
    </source>
</reference>
<dbReference type="PANTHER" id="PTHR37042:SF4">
    <property type="entry name" value="OUTER MEMBRANE PROTEIN RV1973"/>
    <property type="match status" value="1"/>
</dbReference>
<dbReference type="AlphaFoldDB" id="A0A1X0BSI6"/>
<accession>A0A1X0BSI6</accession>
<name>A0A1X0BSI6_MYCCF</name>
<evidence type="ECO:0000313" key="4">
    <source>
        <dbReference type="Proteomes" id="UP000466431"/>
    </source>
</evidence>
<protein>
    <submittedName>
        <fullName evidence="3">Membrane protein</fullName>
    </submittedName>
</protein>
<dbReference type="RefSeq" id="WP_083003666.1">
    <property type="nucleotide sequence ID" value="NZ_AP022591.1"/>
</dbReference>